<evidence type="ECO:0000256" key="1">
    <source>
        <dbReference type="RuleBase" id="RU000487"/>
    </source>
</evidence>
<dbReference type="Gene3D" id="3.90.640.10">
    <property type="entry name" value="Actin, Chain A, domain 4"/>
    <property type="match status" value="1"/>
</dbReference>
<dbReference type="Pfam" id="PF00022">
    <property type="entry name" value="Actin"/>
    <property type="match status" value="1"/>
</dbReference>
<dbReference type="SMART" id="SM00268">
    <property type="entry name" value="ACTIN"/>
    <property type="match status" value="1"/>
</dbReference>
<evidence type="ECO:0000313" key="4">
    <source>
        <dbReference type="Proteomes" id="UP000054524"/>
    </source>
</evidence>
<proteinExistence type="inferred from homology"/>
<name>A0A086J5C0_NEMA1</name>
<keyword evidence="4" id="KW-1185">Reference proteome</keyword>
<evidence type="ECO:0000313" key="3">
    <source>
        <dbReference type="EMBL" id="KFG27338.1"/>
    </source>
</evidence>
<feature type="region of interest" description="Disordered" evidence="2">
    <location>
        <begin position="260"/>
        <end position="292"/>
    </location>
</feature>
<dbReference type="RefSeq" id="XP_052905893.1">
    <property type="nucleotide sequence ID" value="XM_053048068.1"/>
</dbReference>
<feature type="compositionally biased region" description="Basic and acidic residues" evidence="2">
    <location>
        <begin position="271"/>
        <end position="292"/>
    </location>
</feature>
<sequence>MRSLLVIDNGTYECKAGIKEEIPSIRFRNQIYRLKGKDGRISYSISAVKKQNTTLTLKSMFDGPVIYNYDVLEGTIQSILKEIKGSLNGKEKQEIDELVITECFLNPQVFKDLAIESIFNRFSFKTVSFGYDFIYAYEYNLRNNPGMSLQKDGFNREFCDVVISMGHLGVYVVPLDPMKEMILSEESTYMPLGSLAAQHIFHRSIANKYCGSGVKVQREEVSEHFKAIRVPLDYLEEIEEVVYAGTGNLQILQKTGKEKASVPRVFPKRKPTVEDPRKKAKNQEEIKDTHKEDADIGELEPEKEELEIEAEEVIALLEKAEATKPEITTEEELAKRLKREKLIRGATDHRNKQKVIKSLERLNHHIFLLEDRHLLINNPSEFIKLRRNRLEYLEKIIKKRTFVRNELKNKKSPHSLALLKKSLEQIDAPQEDNIYLQEIRSASLEDIEILEEIEHLDGFLRENDPEYVEKEENPLDKIRHGYKEKGGININVEFIRTGEALFNPAIVGIEHPGITESLSLIMQTKDVRNVFITGGFSQIKGIKERIQKELVPLRYLPNDPTVVCALDPVIDAYKGAFIKSPYAQTLTRDDYMKLQIEKTQNEDSSEK</sequence>
<organism evidence="3 4">
    <name type="scientific">Nematocida ausubeli (strain ATCC PRA-371 / ERTm2)</name>
    <name type="common">Nematode killer fungus</name>
    <dbReference type="NCBI Taxonomy" id="1913371"/>
    <lineage>
        <taxon>Eukaryota</taxon>
        <taxon>Fungi</taxon>
        <taxon>Fungi incertae sedis</taxon>
        <taxon>Microsporidia</taxon>
        <taxon>Nematocida</taxon>
    </lineage>
</organism>
<dbReference type="Gene3D" id="3.30.420.40">
    <property type="match status" value="2"/>
</dbReference>
<gene>
    <name evidence="3" type="ORF">NESG_00416</name>
</gene>
<dbReference type="AlphaFoldDB" id="A0A086J5C0"/>
<dbReference type="InterPro" id="IPR004000">
    <property type="entry name" value="Actin"/>
</dbReference>
<dbReference type="SUPFAM" id="SSF53067">
    <property type="entry name" value="Actin-like ATPase domain"/>
    <property type="match status" value="2"/>
</dbReference>
<dbReference type="PANTHER" id="PTHR11937">
    <property type="entry name" value="ACTIN"/>
    <property type="match status" value="1"/>
</dbReference>
<dbReference type="Proteomes" id="UP000054524">
    <property type="component" value="Unassembled WGS sequence"/>
</dbReference>
<dbReference type="InterPro" id="IPR043129">
    <property type="entry name" value="ATPase_NBD"/>
</dbReference>
<protein>
    <recommendedName>
        <fullName evidence="5">Actin-related protein 5</fullName>
    </recommendedName>
</protein>
<dbReference type="HOGENOM" id="CLU_036505_0_0_1"/>
<evidence type="ECO:0008006" key="5">
    <source>
        <dbReference type="Google" id="ProtNLM"/>
    </source>
</evidence>
<accession>A0A086J5C0</accession>
<reference evidence="3 4" key="1">
    <citation type="journal article" date="2014" name="Genome Announc.">
        <title>Genome Sequence of the Microsporidian Species Nematocida sp1 Strain ERTm6 (ATCC PRA-372).</title>
        <authorList>
            <person name="Bakowski M.A."/>
            <person name="Priest M."/>
            <person name="Young S."/>
            <person name="Cuomo C.A."/>
            <person name="Troemel E.R."/>
        </authorList>
    </citation>
    <scope>NUCLEOTIDE SEQUENCE [LARGE SCALE GENOMIC DNA]</scope>
    <source>
        <strain evidence="3 4">ERTm6</strain>
    </source>
</reference>
<dbReference type="EMBL" id="AKIJ01000001">
    <property type="protein sequence ID" value="KFG27338.1"/>
    <property type="molecule type" value="Genomic_DNA"/>
</dbReference>
<comment type="caution">
    <text evidence="3">The sequence shown here is derived from an EMBL/GenBank/DDBJ whole genome shotgun (WGS) entry which is preliminary data.</text>
</comment>
<dbReference type="GeneID" id="77675389"/>
<comment type="similarity">
    <text evidence="1">Belongs to the actin family.</text>
</comment>
<evidence type="ECO:0000256" key="2">
    <source>
        <dbReference type="SAM" id="MobiDB-lite"/>
    </source>
</evidence>